<organism evidence="3 4">
    <name type="scientific">Agromyces archimandritae</name>
    <dbReference type="NCBI Taxonomy" id="2781962"/>
    <lineage>
        <taxon>Bacteria</taxon>
        <taxon>Bacillati</taxon>
        <taxon>Actinomycetota</taxon>
        <taxon>Actinomycetes</taxon>
        <taxon>Micrococcales</taxon>
        <taxon>Microbacteriaceae</taxon>
        <taxon>Agromyces</taxon>
    </lineage>
</organism>
<dbReference type="Pfam" id="PF02720">
    <property type="entry name" value="DUF222"/>
    <property type="match status" value="1"/>
</dbReference>
<dbReference type="InterPro" id="IPR003870">
    <property type="entry name" value="DUF222"/>
</dbReference>
<protein>
    <submittedName>
        <fullName evidence="3">DUF222 domain-containing protein</fullName>
    </submittedName>
</protein>
<keyword evidence="4" id="KW-1185">Reference proteome</keyword>
<feature type="domain" description="HNH nuclease" evidence="2">
    <location>
        <begin position="343"/>
        <end position="395"/>
    </location>
</feature>
<dbReference type="Proteomes" id="UP000671914">
    <property type="component" value="Chromosome"/>
</dbReference>
<dbReference type="AlphaFoldDB" id="A0A975FMC9"/>
<evidence type="ECO:0000313" key="4">
    <source>
        <dbReference type="Proteomes" id="UP000671914"/>
    </source>
</evidence>
<proteinExistence type="predicted"/>
<dbReference type="KEGG" id="aarc:G127AT_12670"/>
<evidence type="ECO:0000313" key="3">
    <source>
        <dbReference type="EMBL" id="QTX04138.1"/>
    </source>
</evidence>
<evidence type="ECO:0000256" key="1">
    <source>
        <dbReference type="SAM" id="MobiDB-lite"/>
    </source>
</evidence>
<gene>
    <name evidence="3" type="ORF">G127AT_12670</name>
</gene>
<feature type="compositionally biased region" description="Low complexity" evidence="1">
    <location>
        <begin position="426"/>
        <end position="439"/>
    </location>
</feature>
<dbReference type="InterPro" id="IPR003615">
    <property type="entry name" value="HNH_nuc"/>
</dbReference>
<dbReference type="RefSeq" id="WP_210897437.1">
    <property type="nucleotide sequence ID" value="NZ_CP071696.1"/>
</dbReference>
<dbReference type="EMBL" id="CP071696">
    <property type="protein sequence ID" value="QTX04138.1"/>
    <property type="molecule type" value="Genomic_DNA"/>
</dbReference>
<accession>A0A975FMC9</accession>
<feature type="region of interest" description="Disordered" evidence="1">
    <location>
        <begin position="418"/>
        <end position="456"/>
    </location>
</feature>
<dbReference type="SMART" id="SM00507">
    <property type="entry name" value="HNHc"/>
    <property type="match status" value="1"/>
</dbReference>
<name>A0A975FMC9_9MICO</name>
<sequence length="456" mass="49455">MTMTLERPAVGPSQVRIHPLSPVAVAHDSLGELVDAAVAARRSEAMLQAARYVLVHIGVQYALRHADAFTPASLPPARRLEMARRSVIAEFATALRMSERTMAALAEEAGALCTRLPHTLHALQLGEIDTAHVRVIVGATVDLPDGDPLIGKLDDALAERARETNPASLRRTARRLREELRAESFAERHAKALAERRVELEPCGDGMAWLHLYLEASEAALAHDRLNQIAAAVSRDPGPEERTPEQLRADVARDLLIEAVPPEGSPHRGAASSVRPTVHVTVPVLTLIGGSDSPALIDGCGPIAAETARELAARAPSFTRLLTHPVSGAVLDVDRTVYRPPADLSKWLRVRDETCRFPGCNRRASGCELDHTEGFAAGGKTSFDNLGHLCSKHHHVKHESTWQVRHREGGIFDWISPTGRRHRTLPPGATAAPAGAPPGLMAEREFRSLPPDEPPW</sequence>
<evidence type="ECO:0000259" key="2">
    <source>
        <dbReference type="SMART" id="SM00507"/>
    </source>
</evidence>
<dbReference type="CDD" id="cd00085">
    <property type="entry name" value="HNHc"/>
    <property type="match status" value="1"/>
</dbReference>
<reference evidence="3" key="1">
    <citation type="submission" date="2021-03" db="EMBL/GenBank/DDBJ databases">
        <title>Agromyces archimandritus sp. nov., isolated from the cockroach Archimandrita tessellata.</title>
        <authorList>
            <person name="Guzman J."/>
            <person name="Ortuzar M."/>
            <person name="Poehlein A."/>
            <person name="Daniel R."/>
            <person name="Trujillo M."/>
            <person name="Vilcinskas A."/>
        </authorList>
    </citation>
    <scope>NUCLEOTIDE SEQUENCE</scope>
    <source>
        <strain evidence="3">G127AT</strain>
    </source>
</reference>